<dbReference type="Proteomes" id="UP000054821">
    <property type="component" value="Unassembled WGS sequence"/>
</dbReference>
<protein>
    <submittedName>
        <fullName evidence="1">Uncharacterized protein</fullName>
    </submittedName>
</protein>
<sequence>MSLIEVLFFLATLPSSAYLSSLGTFAVAITTVMAAPT</sequence>
<evidence type="ECO:0000313" key="2">
    <source>
        <dbReference type="Proteomes" id="UP000054821"/>
    </source>
</evidence>
<name>A0A2P4ZI54_9HYPO</name>
<reference evidence="1 2" key="1">
    <citation type="journal article" date="2016" name="Genome Announc.">
        <title>Draft Whole-Genome Sequence of Trichoderma gamsii T6085, a Promising Biocontrol Agent of Fusarium Head Blight on Wheat.</title>
        <authorList>
            <person name="Baroncelli R."/>
            <person name="Zapparata A."/>
            <person name="Piaggeschi G."/>
            <person name="Sarrocco S."/>
            <person name="Vannacci G."/>
        </authorList>
    </citation>
    <scope>NUCLEOTIDE SEQUENCE [LARGE SCALE GENOMIC DNA]</scope>
    <source>
        <strain evidence="1 2">T6085</strain>
    </source>
</reference>
<proteinExistence type="predicted"/>
<accession>A0A2P4ZI54</accession>
<dbReference type="EMBL" id="JPDN02000026">
    <property type="protein sequence ID" value="PON23980.1"/>
    <property type="molecule type" value="Genomic_DNA"/>
</dbReference>
<keyword evidence="2" id="KW-1185">Reference proteome</keyword>
<dbReference type="AlphaFoldDB" id="A0A2P4ZI54"/>
<organism evidence="1 2">
    <name type="scientific">Trichoderma gamsii</name>
    <dbReference type="NCBI Taxonomy" id="398673"/>
    <lineage>
        <taxon>Eukaryota</taxon>
        <taxon>Fungi</taxon>
        <taxon>Dikarya</taxon>
        <taxon>Ascomycota</taxon>
        <taxon>Pezizomycotina</taxon>
        <taxon>Sordariomycetes</taxon>
        <taxon>Hypocreomycetidae</taxon>
        <taxon>Hypocreales</taxon>
        <taxon>Hypocreaceae</taxon>
        <taxon>Trichoderma</taxon>
    </lineage>
</organism>
<dbReference type="RefSeq" id="XP_024405227.1">
    <property type="nucleotide sequence ID" value="XM_024550061.1"/>
</dbReference>
<gene>
    <name evidence="1" type="ORF">TGAM01_v207308</name>
</gene>
<dbReference type="GeneID" id="36347693"/>
<evidence type="ECO:0000313" key="1">
    <source>
        <dbReference type="EMBL" id="PON23980.1"/>
    </source>
</evidence>
<comment type="caution">
    <text evidence="1">The sequence shown here is derived from an EMBL/GenBank/DDBJ whole genome shotgun (WGS) entry which is preliminary data.</text>
</comment>